<evidence type="ECO:0000256" key="1">
    <source>
        <dbReference type="ARBA" id="ARBA00004434"/>
    </source>
</evidence>
<protein>
    <recommendedName>
        <fullName evidence="3 10">Mitochondrial import inner membrane translocase subunit Tim21</fullName>
    </recommendedName>
</protein>
<keyword evidence="4" id="KW-0812">Transmembrane</keyword>
<comment type="similarity">
    <text evidence="2 10">Belongs to the TIM21 family.</text>
</comment>
<dbReference type="GO" id="GO:0005744">
    <property type="term" value="C:TIM23 mitochondrial import inner membrane translocase complex"/>
    <property type="evidence" value="ECO:0007669"/>
    <property type="project" value="UniProtKB-UniRule"/>
</dbReference>
<evidence type="ECO:0000256" key="9">
    <source>
        <dbReference type="ARBA" id="ARBA00023136"/>
    </source>
</evidence>
<keyword evidence="8 10" id="KW-0496">Mitochondrion</keyword>
<keyword evidence="5 10" id="KW-0999">Mitochondrion inner membrane</keyword>
<dbReference type="EMBL" id="KV453842">
    <property type="protein sequence ID" value="ODV91023.1"/>
    <property type="molecule type" value="Genomic_DNA"/>
</dbReference>
<dbReference type="Gene3D" id="3.10.450.320">
    <property type="entry name" value="Mitochondrial import inner membrane translocase subunit Tim21"/>
    <property type="match status" value="1"/>
</dbReference>
<comment type="function">
    <text evidence="10">Essential component of the TIM23 complex, a complex that mediates the translocation of transit peptide-containing proteins across the mitochondrial inner membrane.</text>
</comment>
<proteinExistence type="inferred from homology"/>
<organism evidence="11 12">
    <name type="scientific">Tortispora caseinolytica NRRL Y-17796</name>
    <dbReference type="NCBI Taxonomy" id="767744"/>
    <lineage>
        <taxon>Eukaryota</taxon>
        <taxon>Fungi</taxon>
        <taxon>Dikarya</taxon>
        <taxon>Ascomycota</taxon>
        <taxon>Saccharomycotina</taxon>
        <taxon>Trigonopsidomycetes</taxon>
        <taxon>Trigonopsidales</taxon>
        <taxon>Trigonopsidaceae</taxon>
        <taxon>Tortispora</taxon>
    </lineage>
</organism>
<dbReference type="PANTHER" id="PTHR13032:SF6">
    <property type="entry name" value="MITOCHONDRIAL IMPORT INNER MEMBRANE TRANSLOCASE SUBUNIT TIM21"/>
    <property type="match status" value="1"/>
</dbReference>
<evidence type="ECO:0000256" key="8">
    <source>
        <dbReference type="ARBA" id="ARBA00023128"/>
    </source>
</evidence>
<accession>A0A1E4TH17</accession>
<dbReference type="AlphaFoldDB" id="A0A1E4TH17"/>
<dbReference type="FunFam" id="3.10.450.320:FF:000002">
    <property type="entry name" value="Mitochondrial import inner membrane translocase subunit tim21"/>
    <property type="match status" value="1"/>
</dbReference>
<evidence type="ECO:0000313" key="12">
    <source>
        <dbReference type="Proteomes" id="UP000095023"/>
    </source>
</evidence>
<keyword evidence="10" id="KW-0813">Transport</keyword>
<comment type="subunit">
    <text evidence="10">Component of the TIM23 complex.</text>
</comment>
<keyword evidence="12" id="KW-1185">Reference proteome</keyword>
<comment type="subcellular location">
    <subcellularLocation>
        <location evidence="1 10">Mitochondrion inner membrane</location>
        <topology evidence="1 10">Single-pass membrane protein</topology>
    </subcellularLocation>
</comment>
<dbReference type="GO" id="GO:0030150">
    <property type="term" value="P:protein import into mitochondrial matrix"/>
    <property type="evidence" value="ECO:0007669"/>
    <property type="project" value="UniProtKB-UniRule"/>
</dbReference>
<evidence type="ECO:0000256" key="10">
    <source>
        <dbReference type="RuleBase" id="RU367142"/>
    </source>
</evidence>
<keyword evidence="7" id="KW-1133">Transmembrane helix</keyword>
<dbReference type="Pfam" id="PF08294">
    <property type="entry name" value="TIM21"/>
    <property type="match status" value="1"/>
</dbReference>
<dbReference type="PANTHER" id="PTHR13032">
    <property type="entry name" value="MITOCHONDRIAL IMPORT INNER MEMBRANE TRANSLOCASE SUBUNIT TIM21"/>
    <property type="match status" value="1"/>
</dbReference>
<keyword evidence="9" id="KW-0472">Membrane</keyword>
<sequence>MTIYYIVTEIFSPSADPMLFNKAVKKVEQDPECQRVFGIPMKAYGENAGGAWVHDRPIHSQRVKDKDGKDHLFMRFHIQGPSGMGLAQLEMVKDESGSFDYRYLVVDPKGGSRIYIVKPAERKARASSRTSFLGFELNPRRSSS</sequence>
<dbReference type="Proteomes" id="UP000095023">
    <property type="component" value="Unassembled WGS sequence"/>
</dbReference>
<reference evidence="12" key="1">
    <citation type="submission" date="2016-02" db="EMBL/GenBank/DDBJ databases">
        <title>Comparative genomics of biotechnologically important yeasts.</title>
        <authorList>
            <consortium name="DOE Joint Genome Institute"/>
            <person name="Riley R."/>
            <person name="Haridas S."/>
            <person name="Wolfe K.H."/>
            <person name="Lopes M.R."/>
            <person name="Hittinger C.T."/>
            <person name="Goker M."/>
            <person name="Salamov A."/>
            <person name="Wisecaver J."/>
            <person name="Long T.M."/>
            <person name="Aerts A.L."/>
            <person name="Barry K."/>
            <person name="Choi C."/>
            <person name="Clum A."/>
            <person name="Coughlan A.Y."/>
            <person name="Deshpande S."/>
            <person name="Douglass A.P."/>
            <person name="Hanson S.J."/>
            <person name="Klenk H.-P."/>
            <person name="Labutti K."/>
            <person name="Lapidus A."/>
            <person name="Lindquist E."/>
            <person name="Lipzen A."/>
            <person name="Meier-Kolthoff J.P."/>
            <person name="Ohm R.A."/>
            <person name="Otillar R.P."/>
            <person name="Pangilinan J."/>
            <person name="Peng Y."/>
            <person name="Rokas A."/>
            <person name="Rosa C.A."/>
            <person name="Scheuner C."/>
            <person name="Sibirny A.A."/>
            <person name="Slot J.C."/>
            <person name="Stielow J.B."/>
            <person name="Sun H."/>
            <person name="Kurtzman C.P."/>
            <person name="Blackwell M."/>
            <person name="Jeffries T.W."/>
            <person name="Grigoriev I.V."/>
        </authorList>
    </citation>
    <scope>NUCLEOTIDE SEQUENCE [LARGE SCALE GENOMIC DNA]</scope>
    <source>
        <strain evidence="12">NRRL Y-17796</strain>
    </source>
</reference>
<evidence type="ECO:0000256" key="5">
    <source>
        <dbReference type="ARBA" id="ARBA00022792"/>
    </source>
</evidence>
<evidence type="ECO:0000313" key="11">
    <source>
        <dbReference type="EMBL" id="ODV91023.1"/>
    </source>
</evidence>
<keyword evidence="10" id="KW-0811">Translocation</keyword>
<evidence type="ECO:0000256" key="6">
    <source>
        <dbReference type="ARBA" id="ARBA00022946"/>
    </source>
</evidence>
<dbReference type="InterPro" id="IPR013261">
    <property type="entry name" value="Tim21"/>
</dbReference>
<gene>
    <name evidence="11" type="ORF">CANCADRAFT_31812</name>
</gene>
<evidence type="ECO:0000256" key="2">
    <source>
        <dbReference type="ARBA" id="ARBA00010867"/>
    </source>
</evidence>
<name>A0A1E4TH17_9ASCO</name>
<evidence type="ECO:0000256" key="7">
    <source>
        <dbReference type="ARBA" id="ARBA00022989"/>
    </source>
</evidence>
<dbReference type="InterPro" id="IPR038552">
    <property type="entry name" value="Tim21_IMS_sf"/>
</dbReference>
<keyword evidence="10" id="KW-0653">Protein transport</keyword>
<dbReference type="OrthoDB" id="436405at2759"/>
<evidence type="ECO:0000256" key="4">
    <source>
        <dbReference type="ARBA" id="ARBA00022692"/>
    </source>
</evidence>
<evidence type="ECO:0000256" key="3">
    <source>
        <dbReference type="ARBA" id="ARBA00020726"/>
    </source>
</evidence>
<keyword evidence="6" id="KW-0809">Transit peptide</keyword>